<name>A0AA41S9F1_PAPNU</name>
<feature type="compositionally biased region" description="Polar residues" evidence="1">
    <location>
        <begin position="330"/>
        <end position="340"/>
    </location>
</feature>
<evidence type="ECO:0000313" key="3">
    <source>
        <dbReference type="EMBL" id="MCL7030765.1"/>
    </source>
</evidence>
<accession>A0AA41S9F1</accession>
<feature type="region of interest" description="Disordered" evidence="1">
    <location>
        <begin position="1"/>
        <end position="45"/>
    </location>
</feature>
<evidence type="ECO:0000256" key="1">
    <source>
        <dbReference type="SAM" id="MobiDB-lite"/>
    </source>
</evidence>
<dbReference type="Pfam" id="PF03004">
    <property type="entry name" value="Transposase_24"/>
    <property type="match status" value="1"/>
</dbReference>
<sequence length="427" mass="47829">MENDNDVPREEETEVVEEPKEKRKYGPRGPTQMQALGLGPGKGMKPTDKRTVCFNSKNQPVGDPSVQLASVLGVLVRRNLPLTKVDWRHVPEGTKDNIWTQRFIVDDFYKDYYVSKMGTYLKEARSRKAGVILKAFKDLEGEAREKRLAEIQPTSMTVKRLEMQNVRQKHNTPHTISRKGYARLEEEMQKELDTTEEIPPVELWKTGHKQREGRDPNPGVVEAFDKIKKAQAEQGGESGSTVTDDILAIALGDKDKPGRLRGIGFGPTRKKLETQSHYKKLLKDCQDKFEAMNDRLVTLESGNASNNRASTSRTVCANGTASPPIGFGPDSTTPTSSPNGVQKPFKGQECKLLSWYNEGEVVDDATIFETDPEKVVHGFLLGFGAYSVCVLCAHVQKAHLFRPTSEFQFVDEAEGSFVAWPKDKILF</sequence>
<dbReference type="InterPro" id="IPR058352">
    <property type="entry name" value="DUF8039"/>
</dbReference>
<gene>
    <name evidence="3" type="ORF">MKW94_010296</name>
</gene>
<dbReference type="Proteomes" id="UP001177140">
    <property type="component" value="Unassembled WGS sequence"/>
</dbReference>
<dbReference type="Pfam" id="PF26133">
    <property type="entry name" value="DUF8039"/>
    <property type="match status" value="1"/>
</dbReference>
<reference evidence="3" key="1">
    <citation type="submission" date="2022-03" db="EMBL/GenBank/DDBJ databases">
        <title>A functionally conserved STORR gene fusion in Papaver species that diverged 16.8 million years ago.</title>
        <authorList>
            <person name="Catania T."/>
        </authorList>
    </citation>
    <scope>NUCLEOTIDE SEQUENCE</scope>
    <source>
        <strain evidence="3">S-191538</strain>
    </source>
</reference>
<protein>
    <recommendedName>
        <fullName evidence="2">DUF8039 domain-containing protein</fullName>
    </recommendedName>
</protein>
<dbReference type="PANTHER" id="PTHR33018:SF31">
    <property type="entry name" value="TRANSPOSASE, PTTA_EN_SPM, PLANT"/>
    <property type="match status" value="1"/>
</dbReference>
<feature type="compositionally biased region" description="Basic and acidic residues" evidence="1">
    <location>
        <begin position="1"/>
        <end position="10"/>
    </location>
</feature>
<evidence type="ECO:0000313" key="4">
    <source>
        <dbReference type="Proteomes" id="UP001177140"/>
    </source>
</evidence>
<feature type="domain" description="DUF8039" evidence="2">
    <location>
        <begin position="347"/>
        <end position="426"/>
    </location>
</feature>
<feature type="compositionally biased region" description="Polar residues" evidence="1">
    <location>
        <begin position="307"/>
        <end position="321"/>
    </location>
</feature>
<dbReference type="InterPro" id="IPR004252">
    <property type="entry name" value="Probable_transposase_24"/>
</dbReference>
<feature type="region of interest" description="Disordered" evidence="1">
    <location>
        <begin position="307"/>
        <end position="342"/>
    </location>
</feature>
<dbReference type="EMBL" id="JAJJMA010105126">
    <property type="protein sequence ID" value="MCL7030765.1"/>
    <property type="molecule type" value="Genomic_DNA"/>
</dbReference>
<dbReference type="PANTHER" id="PTHR33018">
    <property type="entry name" value="OS10G0338966 PROTEIN-RELATED"/>
    <property type="match status" value="1"/>
</dbReference>
<proteinExistence type="predicted"/>
<evidence type="ECO:0000259" key="2">
    <source>
        <dbReference type="Pfam" id="PF26133"/>
    </source>
</evidence>
<keyword evidence="4" id="KW-1185">Reference proteome</keyword>
<organism evidence="3 4">
    <name type="scientific">Papaver nudicaule</name>
    <name type="common">Iceland poppy</name>
    <dbReference type="NCBI Taxonomy" id="74823"/>
    <lineage>
        <taxon>Eukaryota</taxon>
        <taxon>Viridiplantae</taxon>
        <taxon>Streptophyta</taxon>
        <taxon>Embryophyta</taxon>
        <taxon>Tracheophyta</taxon>
        <taxon>Spermatophyta</taxon>
        <taxon>Magnoliopsida</taxon>
        <taxon>Ranunculales</taxon>
        <taxon>Papaveraceae</taxon>
        <taxon>Papaveroideae</taxon>
        <taxon>Papaver</taxon>
    </lineage>
</organism>
<dbReference type="AlphaFoldDB" id="A0AA41S9F1"/>
<comment type="caution">
    <text evidence="3">The sequence shown here is derived from an EMBL/GenBank/DDBJ whole genome shotgun (WGS) entry which is preliminary data.</text>
</comment>